<accession>A0A087SGX8</accession>
<dbReference type="Proteomes" id="UP000028924">
    <property type="component" value="Unassembled WGS sequence"/>
</dbReference>
<sequence length="61" mass="7168">MPPSPQVLECHHPARDHFRDCIRSLFCAHQMQKEMLRLIFSDGLWRIFARPAHRASAERGL</sequence>
<protein>
    <submittedName>
        <fullName evidence="1">Uncharacterized protein</fullName>
    </submittedName>
</protein>
<evidence type="ECO:0000313" key="2">
    <source>
        <dbReference type="Proteomes" id="UP000028924"/>
    </source>
</evidence>
<dbReference type="EMBL" id="KL662111">
    <property type="protein sequence ID" value="KFM24982.1"/>
    <property type="molecule type" value="Genomic_DNA"/>
</dbReference>
<name>A0A087SGX8_AUXPR</name>
<dbReference type="RefSeq" id="XP_011397870.1">
    <property type="nucleotide sequence ID" value="XM_011399568.1"/>
</dbReference>
<gene>
    <name evidence="1" type="ORF">F751_1861</name>
</gene>
<dbReference type="KEGG" id="apro:F751_1861"/>
<evidence type="ECO:0000313" key="1">
    <source>
        <dbReference type="EMBL" id="KFM24982.1"/>
    </source>
</evidence>
<dbReference type="GeneID" id="23613252"/>
<proteinExistence type="predicted"/>
<organism evidence="1 2">
    <name type="scientific">Auxenochlorella protothecoides</name>
    <name type="common">Green microalga</name>
    <name type="synonym">Chlorella protothecoides</name>
    <dbReference type="NCBI Taxonomy" id="3075"/>
    <lineage>
        <taxon>Eukaryota</taxon>
        <taxon>Viridiplantae</taxon>
        <taxon>Chlorophyta</taxon>
        <taxon>core chlorophytes</taxon>
        <taxon>Trebouxiophyceae</taxon>
        <taxon>Chlorellales</taxon>
        <taxon>Chlorellaceae</taxon>
        <taxon>Auxenochlorella</taxon>
    </lineage>
</organism>
<keyword evidence="2" id="KW-1185">Reference proteome</keyword>
<dbReference type="AlphaFoldDB" id="A0A087SGX8"/>
<reference evidence="1 2" key="1">
    <citation type="journal article" date="2014" name="BMC Genomics">
        <title>Oil accumulation mechanisms of the oleaginous microalga Chlorella protothecoides revealed through its genome, transcriptomes, and proteomes.</title>
        <authorList>
            <person name="Gao C."/>
            <person name="Wang Y."/>
            <person name="Shen Y."/>
            <person name="Yan D."/>
            <person name="He X."/>
            <person name="Dai J."/>
            <person name="Wu Q."/>
        </authorList>
    </citation>
    <scope>NUCLEOTIDE SEQUENCE [LARGE SCALE GENOMIC DNA]</scope>
    <source>
        <strain evidence="1 2">0710</strain>
    </source>
</reference>